<name>A0A2G9HDA5_9LAMI</name>
<dbReference type="SMART" id="SM00293">
    <property type="entry name" value="PWWP"/>
    <property type="match status" value="1"/>
</dbReference>
<dbReference type="InterPro" id="IPR000313">
    <property type="entry name" value="PWWP_dom"/>
</dbReference>
<dbReference type="PROSITE" id="PS50812">
    <property type="entry name" value="PWWP"/>
    <property type="match status" value="1"/>
</dbReference>
<keyword evidence="4" id="KW-1185">Reference proteome</keyword>
<dbReference type="STRING" id="429701.A0A2G9HDA5"/>
<dbReference type="SUPFAM" id="SSF63748">
    <property type="entry name" value="Tudor/PWWP/MBT"/>
    <property type="match status" value="1"/>
</dbReference>
<evidence type="ECO:0000256" key="1">
    <source>
        <dbReference type="SAM" id="MobiDB-lite"/>
    </source>
</evidence>
<evidence type="ECO:0000313" key="4">
    <source>
        <dbReference type="Proteomes" id="UP000231279"/>
    </source>
</evidence>
<dbReference type="EC" id="2.7.11.1" evidence="3"/>
<accession>A0A2G9HDA5</accession>
<dbReference type="CDD" id="cd05162">
    <property type="entry name" value="PWWP"/>
    <property type="match status" value="1"/>
</dbReference>
<feature type="compositionally biased region" description="Basic and acidic residues" evidence="1">
    <location>
        <begin position="626"/>
        <end position="644"/>
    </location>
</feature>
<dbReference type="OrthoDB" id="21615at2759"/>
<feature type="region of interest" description="Disordered" evidence="1">
    <location>
        <begin position="406"/>
        <end position="460"/>
    </location>
</feature>
<dbReference type="Pfam" id="PF00855">
    <property type="entry name" value="PWWP"/>
    <property type="match status" value="1"/>
</dbReference>
<keyword evidence="3" id="KW-0808">Transferase</keyword>
<dbReference type="GO" id="GO:0004674">
    <property type="term" value="F:protein serine/threonine kinase activity"/>
    <property type="evidence" value="ECO:0007669"/>
    <property type="project" value="UniProtKB-KW"/>
</dbReference>
<proteinExistence type="predicted"/>
<dbReference type="Gene3D" id="2.30.30.140">
    <property type="match status" value="1"/>
</dbReference>
<feature type="region of interest" description="Disordered" evidence="1">
    <location>
        <begin position="481"/>
        <end position="515"/>
    </location>
</feature>
<feature type="region of interest" description="Disordered" evidence="1">
    <location>
        <begin position="834"/>
        <end position="922"/>
    </location>
</feature>
<gene>
    <name evidence="3" type="ORF">CDL12_11848</name>
</gene>
<feature type="compositionally biased region" description="Basic residues" evidence="1">
    <location>
        <begin position="648"/>
        <end position="658"/>
    </location>
</feature>
<dbReference type="AlphaFoldDB" id="A0A2G9HDA5"/>
<evidence type="ECO:0000259" key="2">
    <source>
        <dbReference type="PROSITE" id="PS50812"/>
    </source>
</evidence>
<feature type="compositionally biased region" description="Polar residues" evidence="1">
    <location>
        <begin position="893"/>
        <end position="909"/>
    </location>
</feature>
<keyword evidence="3" id="KW-0723">Serine/threonine-protein kinase</keyword>
<keyword evidence="3" id="KW-0418">Kinase</keyword>
<dbReference type="Proteomes" id="UP000231279">
    <property type="component" value="Unassembled WGS sequence"/>
</dbReference>
<reference evidence="4" key="1">
    <citation type="journal article" date="2018" name="Gigascience">
        <title>Genome assembly of the Pink Ipe (Handroanthus impetiginosus, Bignoniaceae), a highly valued, ecologically keystone Neotropical timber forest tree.</title>
        <authorList>
            <person name="Silva-Junior O.B."/>
            <person name="Grattapaglia D."/>
            <person name="Novaes E."/>
            <person name="Collevatti R.G."/>
        </authorList>
    </citation>
    <scope>NUCLEOTIDE SEQUENCE [LARGE SCALE GENOMIC DNA]</scope>
    <source>
        <strain evidence="4">cv. UFG-1</strain>
    </source>
</reference>
<feature type="region of interest" description="Disordered" evidence="1">
    <location>
        <begin position="601"/>
        <end position="674"/>
    </location>
</feature>
<feature type="compositionally biased region" description="Basic and acidic residues" evidence="1">
    <location>
        <begin position="417"/>
        <end position="436"/>
    </location>
</feature>
<organism evidence="3 4">
    <name type="scientific">Handroanthus impetiginosus</name>
    <dbReference type="NCBI Taxonomy" id="429701"/>
    <lineage>
        <taxon>Eukaryota</taxon>
        <taxon>Viridiplantae</taxon>
        <taxon>Streptophyta</taxon>
        <taxon>Embryophyta</taxon>
        <taxon>Tracheophyta</taxon>
        <taxon>Spermatophyta</taxon>
        <taxon>Magnoliopsida</taxon>
        <taxon>eudicotyledons</taxon>
        <taxon>Gunneridae</taxon>
        <taxon>Pentapetalae</taxon>
        <taxon>asterids</taxon>
        <taxon>lamiids</taxon>
        <taxon>Lamiales</taxon>
        <taxon>Bignoniaceae</taxon>
        <taxon>Crescentiina</taxon>
        <taxon>Tabebuia alliance</taxon>
        <taxon>Handroanthus</taxon>
    </lineage>
</organism>
<feature type="compositionally biased region" description="Polar residues" evidence="1">
    <location>
        <begin position="490"/>
        <end position="507"/>
    </location>
</feature>
<dbReference type="PANTHER" id="PTHR42851">
    <property type="entry name" value="ALDOLASE-RELATED"/>
    <property type="match status" value="1"/>
</dbReference>
<feature type="compositionally biased region" description="Polar residues" evidence="1">
    <location>
        <begin position="661"/>
        <end position="672"/>
    </location>
</feature>
<sequence length="1079" mass="118384">MENRETSGTLEEGFVESKLGQDDKILEEEDSVSLFNLSEKRTFDAYRGNNEVGHLDLARKLGNGSMEESRLCDACPNDKLFVVSSNKVKGENVSILEEDSKGSGNDRVHVSKSDELLHSHGLFPMEKDDDVLHLHEPGSPTKIEVSGSGINLFVEVFGPLDGVSKGDNNLNDKEGHALGESDYNQEVSLEENGTIFRNVSAKNEGDNVVGEQEFAFDVGDLVWVKTRTQTWWPGMVSNPANALNDAKSEKRGSFLVKYFGSANYVWFENSDLRPFVEYFQQMSGQNNSRSFFGSVERALCEIGQRVKLTMTCPCFSKDCQALAAQSSTENRKENSVSMDKINKLDRLSLSRFEPSSFVSHLRDLARSVNVPARIELIVMKNRLSAFHCSIGHRDLPLQMLMDEGHHNISGGGKNSSKARDSDRTISTREKRNHVDDGDLGLGDKTASPGKGSEHRERKKSKYLSYPYVDVNRGLNVASTLGQETEDTHNRSSLSTKSTPLGSCSSTNSRKKGSKKPLKVHNMVCKATDDINACSADLLSELHVMARDCFYLSRSKYSDSLTRFYSSFRIFAFLNVDLACKDAGVQPAPDLEKCLAENSTESAAQMEGTKVKKEAENGRVNLSSVKETVENAESDKSSKTDDQKGKGNVIHKKPKKKKGQVPSATLGSTNNSFKMGGNDYPKSSWLINFQLPPSDVPKSITTPKIVQDAITPRLPQIDPIAKLPDLNGSNPSNGNNPSFSVDHVPVGGPSITLGKSLPEQTKEQLVSPSIVGANQMVFATVPSLTVHNITQFNNGVNGASQYWNGGFTARELESNVMINKGLGSFVQQSLQMAHFSSAAKPKRRKRKREEKNAPAIPDLNGNVLDTSSSGKTLPEGNPILSPVGETQHKRRNKSANTESGSSTKTNSASTIPPPPGGSIILNFAPETTLPSKETLVSTFSRFGLLKESETQVLNDSSVQIAYERISEARFAYRSLEKNNPFGASLASFKLDCEPAALRIKEKKKNFQNPRPFVPVDASKNPAKNRETPDIAFMKQNVEMMKMTLEKVGNNLSAEMRAKLENEIKVFLDKINSVAAGSSST</sequence>
<comment type="caution">
    <text evidence="3">The sequence shown here is derived from an EMBL/GenBank/DDBJ whole genome shotgun (WGS) entry which is preliminary data.</text>
</comment>
<evidence type="ECO:0000313" key="3">
    <source>
        <dbReference type="EMBL" id="PIN15515.1"/>
    </source>
</evidence>
<dbReference type="EMBL" id="NKXS01002057">
    <property type="protein sequence ID" value="PIN15515.1"/>
    <property type="molecule type" value="Genomic_DNA"/>
</dbReference>
<dbReference type="PANTHER" id="PTHR42851:SF8">
    <property type="entry name" value="PWWP DOMAIN-CONTAINING PROTEIN"/>
    <property type="match status" value="1"/>
</dbReference>
<dbReference type="InterPro" id="IPR053063">
    <property type="entry name" value="PWWP_domain_containing_PDP"/>
</dbReference>
<protein>
    <submittedName>
        <fullName evidence="3">Non-specific serine/threonine protein kinase</fullName>
        <ecNumber evidence="3">2.7.11.1</ecNumber>
    </submittedName>
</protein>
<feature type="domain" description="PWWP" evidence="2">
    <location>
        <begin position="218"/>
        <end position="278"/>
    </location>
</feature>